<dbReference type="Proteomes" id="UP000078550">
    <property type="component" value="Unassembled WGS sequence"/>
</dbReference>
<reference evidence="2" key="1">
    <citation type="submission" date="2016-05" db="EMBL/GenBank/DDBJ databases">
        <authorList>
            <person name="Naeem Raeece"/>
        </authorList>
    </citation>
    <scope>NUCLEOTIDE SEQUENCE [LARGE SCALE GENOMIC DNA]</scope>
</reference>
<name>A0A1A8YP91_PLAOA</name>
<dbReference type="AlphaFoldDB" id="A0A1A8YP91"/>
<dbReference type="EMBL" id="FLRE01000058">
    <property type="protein sequence ID" value="SBT33329.1"/>
    <property type="molecule type" value="Genomic_DNA"/>
</dbReference>
<proteinExistence type="predicted"/>
<protein>
    <submittedName>
        <fullName evidence="1">Uncharacterized protein</fullName>
    </submittedName>
</protein>
<accession>A0A1A8YP91</accession>
<evidence type="ECO:0000313" key="1">
    <source>
        <dbReference type="EMBL" id="SBT33329.1"/>
    </source>
</evidence>
<evidence type="ECO:0000313" key="2">
    <source>
        <dbReference type="Proteomes" id="UP000078550"/>
    </source>
</evidence>
<gene>
    <name evidence="1" type="ORF">POVWA2_014200</name>
</gene>
<organism evidence="1 2">
    <name type="scientific">Plasmodium ovale wallikeri</name>
    <dbReference type="NCBI Taxonomy" id="864142"/>
    <lineage>
        <taxon>Eukaryota</taxon>
        <taxon>Sar</taxon>
        <taxon>Alveolata</taxon>
        <taxon>Apicomplexa</taxon>
        <taxon>Aconoidasida</taxon>
        <taxon>Haemosporida</taxon>
        <taxon>Plasmodiidae</taxon>
        <taxon>Plasmodium</taxon>
        <taxon>Plasmodium (Plasmodium)</taxon>
    </lineage>
</organism>
<sequence length="105" mass="12317">MNAANLSPSPSPSPSPILLLQAHQHRAYEWIYAKRPAPNRQIATLPMCANIYHFVESQKKKKKKKSTTFSFKRWRIRSHPCKAKWQFRVLSADMRHAYICTYVCK</sequence>